<evidence type="ECO:0000256" key="1">
    <source>
        <dbReference type="SAM" id="MobiDB-lite"/>
    </source>
</evidence>
<keyword evidence="3" id="KW-1185">Reference proteome</keyword>
<dbReference type="EMBL" id="BAAAVV010000002">
    <property type="protein sequence ID" value="GAA3158727.1"/>
    <property type="molecule type" value="Genomic_DNA"/>
</dbReference>
<reference evidence="3" key="1">
    <citation type="journal article" date="2019" name="Int. J. Syst. Evol. Microbiol.">
        <title>The Global Catalogue of Microorganisms (GCM) 10K type strain sequencing project: providing services to taxonomists for standard genome sequencing and annotation.</title>
        <authorList>
            <consortium name="The Broad Institute Genomics Platform"/>
            <consortium name="The Broad Institute Genome Sequencing Center for Infectious Disease"/>
            <person name="Wu L."/>
            <person name="Ma J."/>
        </authorList>
    </citation>
    <scope>NUCLEOTIDE SEQUENCE [LARGE SCALE GENOMIC DNA]</scope>
    <source>
        <strain evidence="3">JCM 15614</strain>
    </source>
</reference>
<evidence type="ECO:0000313" key="2">
    <source>
        <dbReference type="EMBL" id="GAA3158727.1"/>
    </source>
</evidence>
<accession>A0ABP6NUH0</accession>
<dbReference type="Proteomes" id="UP001499924">
    <property type="component" value="Unassembled WGS sequence"/>
</dbReference>
<name>A0ABP6NUH0_9ACTN</name>
<gene>
    <name evidence="2" type="ORF">GCM10010531_07580</name>
</gene>
<protein>
    <submittedName>
        <fullName evidence="2">Uncharacterized protein</fullName>
    </submittedName>
</protein>
<comment type="caution">
    <text evidence="2">The sequence shown here is derived from an EMBL/GenBank/DDBJ whole genome shotgun (WGS) entry which is preliminary data.</text>
</comment>
<dbReference type="RefSeq" id="WP_344687223.1">
    <property type="nucleotide sequence ID" value="NZ_BAAAVV010000002.1"/>
</dbReference>
<organism evidence="2 3">
    <name type="scientific">Blastococcus jejuensis</name>
    <dbReference type="NCBI Taxonomy" id="351224"/>
    <lineage>
        <taxon>Bacteria</taxon>
        <taxon>Bacillati</taxon>
        <taxon>Actinomycetota</taxon>
        <taxon>Actinomycetes</taxon>
        <taxon>Geodermatophilales</taxon>
        <taxon>Geodermatophilaceae</taxon>
        <taxon>Blastococcus</taxon>
    </lineage>
</organism>
<evidence type="ECO:0000313" key="3">
    <source>
        <dbReference type="Proteomes" id="UP001499924"/>
    </source>
</evidence>
<feature type="region of interest" description="Disordered" evidence="1">
    <location>
        <begin position="1"/>
        <end position="68"/>
    </location>
</feature>
<proteinExistence type="predicted"/>
<sequence>MSESGASRPGENEELDDPGRDPKGLNPPRNLFGGGPDQDSGRGEPKGSPGTEGESMMPEAPTDDDDRA</sequence>